<proteinExistence type="predicted"/>
<evidence type="ECO:0000313" key="1">
    <source>
        <dbReference type="EMBL" id="KAK9707607.1"/>
    </source>
</evidence>
<sequence>MPGSKIKWGKGDVAIRTLTKKVNLQHPEAITSNRLRKHIATIMQILNLTKDEAKQFANFMGHTQKTHDEFYELPVDLYQTAKVSKLLLMMEQGSIFIRRLTLPQRKFKNTLKRPELREV</sequence>
<dbReference type="PANTHER" id="PTHR33480:SF1">
    <property type="entry name" value="TYR RECOMBINASE DOMAIN-CONTAINING PROTEIN"/>
    <property type="match status" value="1"/>
</dbReference>
<keyword evidence="2" id="KW-1185">Reference proteome</keyword>
<dbReference type="EMBL" id="JASPKY010000345">
    <property type="protein sequence ID" value="KAK9707607.1"/>
    <property type="molecule type" value="Genomic_DNA"/>
</dbReference>
<dbReference type="PANTHER" id="PTHR33480">
    <property type="entry name" value="SET DOMAIN-CONTAINING PROTEIN-RELATED"/>
    <property type="match status" value="1"/>
</dbReference>
<accession>A0AAW1JTA7</accession>
<comment type="caution">
    <text evidence="1">The sequence shown here is derived from an EMBL/GenBank/DDBJ whole genome shotgun (WGS) entry which is preliminary data.</text>
</comment>
<gene>
    <name evidence="1" type="ORF">QE152_g27741</name>
</gene>
<reference evidence="1 2" key="1">
    <citation type="journal article" date="2024" name="BMC Genomics">
        <title>De novo assembly and annotation of Popillia japonica's genome with initial clues to its potential as an invasive pest.</title>
        <authorList>
            <person name="Cucini C."/>
            <person name="Boschi S."/>
            <person name="Funari R."/>
            <person name="Cardaioli E."/>
            <person name="Iannotti N."/>
            <person name="Marturano G."/>
            <person name="Paoli F."/>
            <person name="Bruttini M."/>
            <person name="Carapelli A."/>
            <person name="Frati F."/>
            <person name="Nardi F."/>
        </authorList>
    </citation>
    <scope>NUCLEOTIDE SEQUENCE [LARGE SCALE GENOMIC DNA]</scope>
    <source>
        <strain evidence="1">DMR45628</strain>
    </source>
</reference>
<organism evidence="1 2">
    <name type="scientific">Popillia japonica</name>
    <name type="common">Japanese beetle</name>
    <dbReference type="NCBI Taxonomy" id="7064"/>
    <lineage>
        <taxon>Eukaryota</taxon>
        <taxon>Metazoa</taxon>
        <taxon>Ecdysozoa</taxon>
        <taxon>Arthropoda</taxon>
        <taxon>Hexapoda</taxon>
        <taxon>Insecta</taxon>
        <taxon>Pterygota</taxon>
        <taxon>Neoptera</taxon>
        <taxon>Endopterygota</taxon>
        <taxon>Coleoptera</taxon>
        <taxon>Polyphaga</taxon>
        <taxon>Scarabaeiformia</taxon>
        <taxon>Scarabaeidae</taxon>
        <taxon>Rutelinae</taxon>
        <taxon>Popillia</taxon>
    </lineage>
</organism>
<dbReference type="AlphaFoldDB" id="A0AAW1JTA7"/>
<protein>
    <submittedName>
        <fullName evidence="1">Uncharacterized protein</fullName>
    </submittedName>
</protein>
<evidence type="ECO:0000313" key="2">
    <source>
        <dbReference type="Proteomes" id="UP001458880"/>
    </source>
</evidence>
<dbReference type="Proteomes" id="UP001458880">
    <property type="component" value="Unassembled WGS sequence"/>
</dbReference>
<name>A0AAW1JTA7_POPJA</name>